<keyword evidence="2" id="KW-0472">Membrane</keyword>
<keyword evidence="2" id="KW-0812">Transmembrane</keyword>
<organism evidence="3 4">
    <name type="scientific">Brevibacterium sediminis</name>
    <dbReference type="NCBI Taxonomy" id="1857024"/>
    <lineage>
        <taxon>Bacteria</taxon>
        <taxon>Bacillati</taxon>
        <taxon>Actinomycetota</taxon>
        <taxon>Actinomycetes</taxon>
        <taxon>Micrococcales</taxon>
        <taxon>Brevibacteriaceae</taxon>
        <taxon>Brevibacterium</taxon>
    </lineage>
</organism>
<feature type="transmembrane region" description="Helical" evidence="2">
    <location>
        <begin position="94"/>
        <end position="113"/>
    </location>
</feature>
<feature type="region of interest" description="Disordered" evidence="1">
    <location>
        <begin position="170"/>
        <end position="190"/>
    </location>
</feature>
<protein>
    <submittedName>
        <fullName evidence="3">DUF2306 domain-containing protein</fullName>
    </submittedName>
</protein>
<dbReference type="Pfam" id="PF10067">
    <property type="entry name" value="DUF2306"/>
    <property type="match status" value="1"/>
</dbReference>
<feature type="transmembrane region" description="Helical" evidence="2">
    <location>
        <begin position="125"/>
        <end position="146"/>
    </location>
</feature>
<comment type="caution">
    <text evidence="3">The sequence shown here is derived from an EMBL/GenBank/DDBJ whole genome shotgun (WGS) entry which is preliminary data.</text>
</comment>
<accession>A0A5C4X3N3</accession>
<feature type="transmembrane region" description="Helical" evidence="2">
    <location>
        <begin position="63"/>
        <end position="82"/>
    </location>
</feature>
<feature type="transmembrane region" description="Helical" evidence="2">
    <location>
        <begin position="6"/>
        <end position="25"/>
    </location>
</feature>
<evidence type="ECO:0000256" key="2">
    <source>
        <dbReference type="SAM" id="Phobius"/>
    </source>
</evidence>
<keyword evidence="2" id="KW-1133">Transmembrane helix</keyword>
<dbReference type="AlphaFoldDB" id="A0A5C4X3N3"/>
<name>A0A5C4X3N3_9MICO</name>
<dbReference type="EMBL" id="VDMQ01000003">
    <property type="protein sequence ID" value="TNM56064.1"/>
    <property type="molecule type" value="Genomic_DNA"/>
</dbReference>
<dbReference type="RefSeq" id="WP_139468184.1">
    <property type="nucleotide sequence ID" value="NZ_VDMQ01000003.1"/>
</dbReference>
<evidence type="ECO:0000313" key="4">
    <source>
        <dbReference type="Proteomes" id="UP000314223"/>
    </source>
</evidence>
<evidence type="ECO:0000313" key="3">
    <source>
        <dbReference type="EMBL" id="TNM56064.1"/>
    </source>
</evidence>
<evidence type="ECO:0000256" key="1">
    <source>
        <dbReference type="SAM" id="MobiDB-lite"/>
    </source>
</evidence>
<reference evidence="3 4" key="1">
    <citation type="submission" date="2019-06" db="EMBL/GenBank/DDBJ databases">
        <authorList>
            <person name="Mardanova A.M."/>
            <person name="Pudova D.S."/>
            <person name="Shagimardanova E.I."/>
            <person name="Gogoleva N.E."/>
            <person name="Lutfullin M.T."/>
            <person name="Hadieva G.F."/>
            <person name="Sharipova M.R."/>
        </authorList>
    </citation>
    <scope>NUCLEOTIDE SEQUENCE [LARGE SCALE GENOMIC DNA]</scope>
    <source>
        <strain evidence="3 4">MG-1</strain>
    </source>
</reference>
<gene>
    <name evidence="3" type="ORF">FHQ09_07590</name>
</gene>
<dbReference type="Proteomes" id="UP000314223">
    <property type="component" value="Unassembled WGS sequence"/>
</dbReference>
<dbReference type="InterPro" id="IPR018750">
    <property type="entry name" value="DUF2306_membrane"/>
</dbReference>
<feature type="transmembrane region" description="Helical" evidence="2">
    <location>
        <begin position="37"/>
        <end position="57"/>
    </location>
</feature>
<proteinExistence type="predicted"/>
<sequence length="190" mass="20401">MFSLFIAIHAIAATGAVLLGPIQIIRRTKDRKHRFIGRSWVILMYFVCTSGMFIYSLTGSFTLFHALAIWTFISTTLGVIAIRRGNVRRHIGMMVGSYLGALIAGIFAAAVPGREIPQLAVSDSGLLWSLVAAVIVAVTAWAIFVLRFVSGRDRQQEIVESANIVGNAEEGASGEPLTPAKLSEAGPVTA</sequence>